<sequence length="42" mass="4851">MTVSSPEVLLDNKQFNEKQISMVLVLLAEIITDQYILISNWI</sequence>
<reference evidence="1" key="1">
    <citation type="submission" date="2021-06" db="EMBL/GenBank/DDBJ databases">
        <authorList>
            <person name="Kallberg Y."/>
            <person name="Tangrot J."/>
            <person name="Rosling A."/>
        </authorList>
    </citation>
    <scope>NUCLEOTIDE SEQUENCE</scope>
    <source>
        <strain evidence="1">IN212</strain>
    </source>
</reference>
<comment type="caution">
    <text evidence="1">The sequence shown here is derived from an EMBL/GenBank/DDBJ whole genome shotgun (WGS) entry which is preliminary data.</text>
</comment>
<organism evidence="1 2">
    <name type="scientific">Racocetra fulgida</name>
    <dbReference type="NCBI Taxonomy" id="60492"/>
    <lineage>
        <taxon>Eukaryota</taxon>
        <taxon>Fungi</taxon>
        <taxon>Fungi incertae sedis</taxon>
        <taxon>Mucoromycota</taxon>
        <taxon>Glomeromycotina</taxon>
        <taxon>Glomeromycetes</taxon>
        <taxon>Diversisporales</taxon>
        <taxon>Gigasporaceae</taxon>
        <taxon>Racocetra</taxon>
    </lineage>
</organism>
<evidence type="ECO:0000313" key="2">
    <source>
        <dbReference type="Proteomes" id="UP000789396"/>
    </source>
</evidence>
<evidence type="ECO:0000313" key="1">
    <source>
        <dbReference type="EMBL" id="CAG8527126.1"/>
    </source>
</evidence>
<gene>
    <name evidence="1" type="ORF">RFULGI_LOCUS3622</name>
</gene>
<proteinExistence type="predicted"/>
<protein>
    <submittedName>
        <fullName evidence="1">4581_t:CDS:1</fullName>
    </submittedName>
</protein>
<dbReference type="AlphaFoldDB" id="A0A9N9AG47"/>
<dbReference type="EMBL" id="CAJVPZ010003238">
    <property type="protein sequence ID" value="CAG8527126.1"/>
    <property type="molecule type" value="Genomic_DNA"/>
</dbReference>
<accession>A0A9N9AG47</accession>
<dbReference type="Proteomes" id="UP000789396">
    <property type="component" value="Unassembled WGS sequence"/>
</dbReference>
<keyword evidence="2" id="KW-1185">Reference proteome</keyword>
<name>A0A9N9AG47_9GLOM</name>